<comment type="caution">
    <text evidence="2">The sequence shown here is derived from an EMBL/GenBank/DDBJ whole genome shotgun (WGS) entry which is preliminary data.</text>
</comment>
<keyword evidence="1" id="KW-0732">Signal</keyword>
<keyword evidence="3" id="KW-1185">Reference proteome</keyword>
<reference evidence="2 3" key="1">
    <citation type="journal article" date="2021" name="Elife">
        <title>Chloroplast acquisition without the gene transfer in kleptoplastic sea slugs, Plakobranchus ocellatus.</title>
        <authorList>
            <person name="Maeda T."/>
            <person name="Takahashi S."/>
            <person name="Yoshida T."/>
            <person name="Shimamura S."/>
            <person name="Takaki Y."/>
            <person name="Nagai Y."/>
            <person name="Toyoda A."/>
            <person name="Suzuki Y."/>
            <person name="Arimoto A."/>
            <person name="Ishii H."/>
            <person name="Satoh N."/>
            <person name="Nishiyama T."/>
            <person name="Hasebe M."/>
            <person name="Maruyama T."/>
            <person name="Minagawa J."/>
            <person name="Obokata J."/>
            <person name="Shigenobu S."/>
        </authorList>
    </citation>
    <scope>NUCLEOTIDE SEQUENCE [LARGE SCALE GENOMIC DNA]</scope>
</reference>
<dbReference type="Proteomes" id="UP000735302">
    <property type="component" value="Unassembled WGS sequence"/>
</dbReference>
<proteinExistence type="predicted"/>
<dbReference type="EMBL" id="BLXT01003538">
    <property type="protein sequence ID" value="GFO01680.1"/>
    <property type="molecule type" value="Genomic_DNA"/>
</dbReference>
<evidence type="ECO:0000313" key="3">
    <source>
        <dbReference type="Proteomes" id="UP000735302"/>
    </source>
</evidence>
<sequence>MENFQKPSFAIFLPTLLVVLLLHSLTKCVAFEIFETRTFGKTLWVYLEVNDRLKPEELPGRTLHGVRFIFENQLAPNKSLDCLCNVYGRYRCYFGRSNARDNRRAREPQSIDVPTNSTIGRVDCAKHDGVIKDKLICKRPYGDARVCDVLKQDSLFSCISGVIVCYKYTGHCVMWCTIVGILKPDKILSISRPEFPCNQINQGNQILHLPETTVALIIFANIFVVSA</sequence>
<evidence type="ECO:0000256" key="1">
    <source>
        <dbReference type="SAM" id="SignalP"/>
    </source>
</evidence>
<accession>A0AAV4A495</accession>
<feature type="chain" id="PRO_5043819905" evidence="1">
    <location>
        <begin position="31"/>
        <end position="227"/>
    </location>
</feature>
<gene>
    <name evidence="2" type="ORF">PoB_002818500</name>
</gene>
<name>A0AAV4A495_9GAST</name>
<dbReference type="AlphaFoldDB" id="A0AAV4A495"/>
<feature type="signal peptide" evidence="1">
    <location>
        <begin position="1"/>
        <end position="30"/>
    </location>
</feature>
<organism evidence="2 3">
    <name type="scientific">Plakobranchus ocellatus</name>
    <dbReference type="NCBI Taxonomy" id="259542"/>
    <lineage>
        <taxon>Eukaryota</taxon>
        <taxon>Metazoa</taxon>
        <taxon>Spiralia</taxon>
        <taxon>Lophotrochozoa</taxon>
        <taxon>Mollusca</taxon>
        <taxon>Gastropoda</taxon>
        <taxon>Heterobranchia</taxon>
        <taxon>Euthyneura</taxon>
        <taxon>Panpulmonata</taxon>
        <taxon>Sacoglossa</taxon>
        <taxon>Placobranchoidea</taxon>
        <taxon>Plakobranchidae</taxon>
        <taxon>Plakobranchus</taxon>
    </lineage>
</organism>
<protein>
    <submittedName>
        <fullName evidence="2">Uncharacterized protein</fullName>
    </submittedName>
</protein>
<evidence type="ECO:0000313" key="2">
    <source>
        <dbReference type="EMBL" id="GFO01680.1"/>
    </source>
</evidence>